<feature type="transmembrane region" description="Helical" evidence="8">
    <location>
        <begin position="221"/>
        <end position="246"/>
    </location>
</feature>
<evidence type="ECO:0000256" key="2">
    <source>
        <dbReference type="ARBA" id="ARBA00007998"/>
    </source>
</evidence>
<keyword evidence="10" id="KW-1185">Reference proteome</keyword>
<keyword evidence="5 8" id="KW-0812">Transmembrane</keyword>
<evidence type="ECO:0000256" key="4">
    <source>
        <dbReference type="ARBA" id="ARBA00022544"/>
    </source>
</evidence>
<evidence type="ECO:0000313" key="10">
    <source>
        <dbReference type="Proteomes" id="UP000198972"/>
    </source>
</evidence>
<keyword evidence="7 8" id="KW-0472">Membrane</keyword>
<evidence type="ECO:0000256" key="3">
    <source>
        <dbReference type="ARBA" id="ARBA00022448"/>
    </source>
</evidence>
<feature type="transmembrane region" description="Helical" evidence="8">
    <location>
        <begin position="305"/>
        <end position="321"/>
    </location>
</feature>
<dbReference type="PANTHER" id="PTHR34975:SF2">
    <property type="entry name" value="SPORE GERMINATION PROTEIN A2"/>
    <property type="match status" value="1"/>
</dbReference>
<dbReference type="NCBIfam" id="TIGR00912">
    <property type="entry name" value="2A0309"/>
    <property type="match status" value="1"/>
</dbReference>
<dbReference type="InterPro" id="IPR004761">
    <property type="entry name" value="Spore_GerAB"/>
</dbReference>
<dbReference type="RefSeq" id="WP_245742250.1">
    <property type="nucleotide sequence ID" value="NZ_FNBG01000002.1"/>
</dbReference>
<organism evidence="9 10">
    <name type="scientific">Fontibacillus panacisegetis</name>
    <dbReference type="NCBI Taxonomy" id="670482"/>
    <lineage>
        <taxon>Bacteria</taxon>
        <taxon>Bacillati</taxon>
        <taxon>Bacillota</taxon>
        <taxon>Bacilli</taxon>
        <taxon>Bacillales</taxon>
        <taxon>Paenibacillaceae</taxon>
        <taxon>Fontibacillus</taxon>
    </lineage>
</organism>
<protein>
    <submittedName>
        <fullName evidence="9">Spore germination protein KB</fullName>
    </submittedName>
</protein>
<evidence type="ECO:0000256" key="6">
    <source>
        <dbReference type="ARBA" id="ARBA00022989"/>
    </source>
</evidence>
<keyword evidence="3" id="KW-0813">Transport</keyword>
<evidence type="ECO:0000256" key="5">
    <source>
        <dbReference type="ARBA" id="ARBA00022692"/>
    </source>
</evidence>
<feature type="transmembrane region" description="Helical" evidence="8">
    <location>
        <begin position="71"/>
        <end position="94"/>
    </location>
</feature>
<comment type="subcellular location">
    <subcellularLocation>
        <location evidence="1">Membrane</location>
        <topology evidence="1">Multi-pass membrane protein</topology>
    </subcellularLocation>
</comment>
<accession>A0A1G7FVA6</accession>
<evidence type="ECO:0000256" key="7">
    <source>
        <dbReference type="ARBA" id="ARBA00023136"/>
    </source>
</evidence>
<evidence type="ECO:0000256" key="8">
    <source>
        <dbReference type="SAM" id="Phobius"/>
    </source>
</evidence>
<feature type="transmembrane region" description="Helical" evidence="8">
    <location>
        <begin position="145"/>
        <end position="167"/>
    </location>
</feature>
<feature type="transmembrane region" description="Helical" evidence="8">
    <location>
        <begin position="114"/>
        <end position="133"/>
    </location>
</feature>
<dbReference type="Proteomes" id="UP000198972">
    <property type="component" value="Unassembled WGS sequence"/>
</dbReference>
<feature type="transmembrane region" description="Helical" evidence="8">
    <location>
        <begin position="187"/>
        <end position="209"/>
    </location>
</feature>
<reference evidence="9 10" key="1">
    <citation type="submission" date="2016-10" db="EMBL/GenBank/DDBJ databases">
        <authorList>
            <person name="de Groot N.N."/>
        </authorList>
    </citation>
    <scope>NUCLEOTIDE SEQUENCE [LARGE SCALE GENOMIC DNA]</scope>
    <source>
        <strain evidence="9 10">DSM 28129</strain>
    </source>
</reference>
<feature type="transmembrane region" description="Helical" evidence="8">
    <location>
        <begin position="341"/>
        <end position="359"/>
    </location>
</feature>
<sequence>MRSDKARLTSLQISFMVILFEIGSTPLFLLGSKAKQDSWLAMTAGSIVGFLLLLVFLWIQSRFPESAWMEILTKSFGTIAGSGFGGIYCLYFAYQSMRNVRDFGELSKLTLLPKSPMFLTMLIFVATGAYAVWKGAGVFFRLPELLLPIMFVVYCSLIALLLIMGSADINNLTPVLEHGIVPVISTVIPDIVSFPFGQMLVFLMVWSLWEKRGVPVKSTLTGYIIVSLFLIFMNILNMAILGPVIASTSQLPFLRSIRTLSHFLLIEKLDIFVTILLYLGLLVKMTLFFFCAVQGVAYLAKSSHKGWVIPVGGLIYAASFIEKDYTRHLAIGLGPSLKVDVFFQVVVPLLALLLLLVRGRKRSPSRGKS</sequence>
<dbReference type="EMBL" id="FNBG01000002">
    <property type="protein sequence ID" value="SDE79791.1"/>
    <property type="molecule type" value="Genomic_DNA"/>
</dbReference>
<gene>
    <name evidence="9" type="ORF">SAMN04488542_102163</name>
</gene>
<dbReference type="Pfam" id="PF03845">
    <property type="entry name" value="Spore_permease"/>
    <property type="match status" value="1"/>
</dbReference>
<name>A0A1G7FVA6_9BACL</name>
<dbReference type="PANTHER" id="PTHR34975">
    <property type="entry name" value="SPORE GERMINATION PROTEIN A2"/>
    <property type="match status" value="1"/>
</dbReference>
<feature type="transmembrane region" description="Helical" evidence="8">
    <location>
        <begin position="12"/>
        <end position="32"/>
    </location>
</feature>
<evidence type="ECO:0000313" key="9">
    <source>
        <dbReference type="EMBL" id="SDE79791.1"/>
    </source>
</evidence>
<dbReference type="GO" id="GO:0009847">
    <property type="term" value="P:spore germination"/>
    <property type="evidence" value="ECO:0007669"/>
    <property type="project" value="InterPro"/>
</dbReference>
<dbReference type="AlphaFoldDB" id="A0A1G7FVA6"/>
<keyword evidence="6 8" id="KW-1133">Transmembrane helix</keyword>
<comment type="similarity">
    <text evidence="2">Belongs to the amino acid-polyamine-organocation (APC) superfamily. Spore germination protein (SGP) (TC 2.A.3.9) family.</text>
</comment>
<evidence type="ECO:0000256" key="1">
    <source>
        <dbReference type="ARBA" id="ARBA00004141"/>
    </source>
</evidence>
<keyword evidence="4" id="KW-0309">Germination</keyword>
<feature type="transmembrane region" description="Helical" evidence="8">
    <location>
        <begin position="271"/>
        <end position="293"/>
    </location>
</feature>
<feature type="transmembrane region" description="Helical" evidence="8">
    <location>
        <begin position="38"/>
        <end position="59"/>
    </location>
</feature>
<dbReference type="STRING" id="670482.SAMN04488542_102163"/>
<proteinExistence type="inferred from homology"/>
<dbReference type="GO" id="GO:0016020">
    <property type="term" value="C:membrane"/>
    <property type="evidence" value="ECO:0007669"/>
    <property type="project" value="UniProtKB-SubCell"/>
</dbReference>